<dbReference type="PANTHER" id="PTHR21028:SF2">
    <property type="entry name" value="CYTH DOMAIN-CONTAINING PROTEIN"/>
    <property type="match status" value="1"/>
</dbReference>
<dbReference type="CDD" id="cd07890">
    <property type="entry name" value="CYTH-like_AC_IV-like"/>
    <property type="match status" value="1"/>
</dbReference>
<dbReference type="InterPro" id="IPR023577">
    <property type="entry name" value="CYTH_domain"/>
</dbReference>
<evidence type="ECO:0000259" key="1">
    <source>
        <dbReference type="PROSITE" id="PS51707"/>
    </source>
</evidence>
<dbReference type="SUPFAM" id="SSF55154">
    <property type="entry name" value="CYTH-like phosphatases"/>
    <property type="match status" value="1"/>
</dbReference>
<gene>
    <name evidence="2" type="ORF">Z043_123685</name>
</gene>
<dbReference type="InterPro" id="IPR033469">
    <property type="entry name" value="CYTH-like_dom_sf"/>
</dbReference>
<dbReference type="STRING" id="113540.ENSSFOP00015033115"/>
<sequence>MGFLKERAKELSRSEGTVIHQQDTFFNVEKGRLKLRRFQKVLSDALGVKGIVKKERHLYLVGQTRVHVDSVEGLGQFMELEVVMKEGQGVEEGEAIAQELMQQLGVKREDLIVGAYMDLLMAAKSG</sequence>
<dbReference type="InterPro" id="IPR008173">
    <property type="entry name" value="Adenylyl_cyclase_CyaB"/>
</dbReference>
<dbReference type="Gene3D" id="2.40.320.10">
    <property type="entry name" value="Hypothetical Protein Pfu-838710-001"/>
    <property type="match status" value="1"/>
</dbReference>
<dbReference type="EMBL" id="JARO02013865">
    <property type="protein sequence ID" value="KPP58485.1"/>
    <property type="molecule type" value="Genomic_DNA"/>
</dbReference>
<dbReference type="PROSITE" id="PS51707">
    <property type="entry name" value="CYTH"/>
    <property type="match status" value="1"/>
</dbReference>
<dbReference type="Proteomes" id="UP000034805">
    <property type="component" value="Unassembled WGS sequence"/>
</dbReference>
<proteinExistence type="predicted"/>
<feature type="domain" description="CYTH" evidence="1">
    <location>
        <begin position="1"/>
        <end position="122"/>
    </location>
</feature>
<dbReference type="Pfam" id="PF01928">
    <property type="entry name" value="CYTH"/>
    <property type="match status" value="1"/>
</dbReference>
<dbReference type="PANTHER" id="PTHR21028">
    <property type="entry name" value="SI:CH211-156B7.4"/>
    <property type="match status" value="1"/>
</dbReference>
<evidence type="ECO:0000313" key="2">
    <source>
        <dbReference type="EMBL" id="KPP58485.1"/>
    </source>
</evidence>
<dbReference type="AlphaFoldDB" id="A0A0P7W728"/>
<evidence type="ECO:0000313" key="3">
    <source>
        <dbReference type="Proteomes" id="UP000034805"/>
    </source>
</evidence>
<comment type="caution">
    <text evidence="2">The sequence shown here is derived from an EMBL/GenBank/DDBJ whole genome shotgun (WGS) entry which is preliminary data.</text>
</comment>
<name>A0A0P7W728_SCLFO</name>
<accession>A0A0P7W728</accession>
<protein>
    <recommendedName>
        <fullName evidence="1">CYTH domain-containing protein</fullName>
    </recommendedName>
</protein>
<organism evidence="2 3">
    <name type="scientific">Scleropages formosus</name>
    <name type="common">Asian bonytongue</name>
    <name type="synonym">Osteoglossum formosum</name>
    <dbReference type="NCBI Taxonomy" id="113540"/>
    <lineage>
        <taxon>Eukaryota</taxon>
        <taxon>Metazoa</taxon>
        <taxon>Chordata</taxon>
        <taxon>Craniata</taxon>
        <taxon>Vertebrata</taxon>
        <taxon>Euteleostomi</taxon>
        <taxon>Actinopterygii</taxon>
        <taxon>Neopterygii</taxon>
        <taxon>Teleostei</taxon>
        <taxon>Osteoglossocephala</taxon>
        <taxon>Osteoglossomorpha</taxon>
        <taxon>Osteoglossiformes</taxon>
        <taxon>Osteoglossidae</taxon>
        <taxon>Scleropages</taxon>
    </lineage>
</organism>
<dbReference type="SMART" id="SM01118">
    <property type="entry name" value="CYTH"/>
    <property type="match status" value="1"/>
</dbReference>
<dbReference type="GO" id="GO:0016462">
    <property type="term" value="F:pyrophosphatase activity"/>
    <property type="evidence" value="ECO:0007669"/>
    <property type="project" value="UniProtKB-ARBA"/>
</dbReference>
<reference evidence="2 3" key="1">
    <citation type="submission" date="2015-08" db="EMBL/GenBank/DDBJ databases">
        <title>The genome of the Asian arowana (Scleropages formosus).</title>
        <authorList>
            <person name="Tan M.H."/>
            <person name="Gan H.M."/>
            <person name="Croft L.J."/>
            <person name="Austin C.M."/>
        </authorList>
    </citation>
    <scope>NUCLEOTIDE SEQUENCE [LARGE SCALE GENOMIC DNA]</scope>
    <source>
        <strain evidence="2">Aro1</strain>
    </source>
</reference>